<dbReference type="AlphaFoldDB" id="A0A9Q8PAG4"/>
<accession>A0A9Q8PAG4</accession>
<reference evidence="2" key="2">
    <citation type="journal article" date="2022" name="Microb. Genom.">
        <title>A chromosome-scale genome assembly of the tomato pathogen Cladosporium fulvum reveals a compartmentalized genome architecture and the presence of a dispensable chromosome.</title>
        <authorList>
            <person name="Zaccaron A.Z."/>
            <person name="Chen L.H."/>
            <person name="Samaras A."/>
            <person name="Stergiopoulos I."/>
        </authorList>
    </citation>
    <scope>NUCLEOTIDE SEQUENCE</scope>
    <source>
        <strain evidence="2">Race5_Kim</strain>
    </source>
</reference>
<dbReference type="OrthoDB" id="5125733at2759"/>
<dbReference type="InterPro" id="IPR010730">
    <property type="entry name" value="HET"/>
</dbReference>
<dbReference type="KEGG" id="ffu:CLAFUR5_06982"/>
<evidence type="ECO:0000313" key="2">
    <source>
        <dbReference type="EMBL" id="UJO18842.1"/>
    </source>
</evidence>
<dbReference type="RefSeq" id="XP_047763208.1">
    <property type="nucleotide sequence ID" value="XM_047906130.1"/>
</dbReference>
<dbReference type="GeneID" id="71986860"/>
<sequence>MLGNLVEYSDPVTGTFPMVGGPARVVLVDPASRKCTNMNKTWTDHCDSAHPFCKNEEHSAEGETIFNPHPRLLIRVGTGPEDIHLEETRQRHLKYAALSYCWGRTGGLKLERSNVQDLKRRLPWSQLVKVHQDSIHYLWVDALCIVQDDPGEQIAEIMSMASIYANAYITIAASTSLGGNTGLFQTRQPTLRLSNMEHDGNTFDLYARESLEHVAFDYEYDALNPENARLWIGPNATVRRHFPLFTRGWAWRERLLSRRIIHFTRHELVWECLGSTSCECGAMDEFVGSQALRERRFAFGVPQDVEVRCGLMERSRKLAKHLSLSSETTSVNFSSFTERWDYALMYTIMGSAADKLFSTYDAEHYERWRDVISQFSRRNLTYESDVFPAVSGLAEVWIARHQDCGEYLAGLWKADLMRGLLWICVDQYERSDTGRPSQYRAPTWSWASVRRAINWLRASDTRDPNYIFGEVTEGHIEVSGRALTATVTSCGDTDACFKPVGSKASDPSEHFSPDSFPDVRELIGHESLCLHWATDKIDARTGSGWDRCLILKACTATSSTFVRIGITERLLEERKSLLQPCNIRII</sequence>
<reference evidence="2" key="1">
    <citation type="submission" date="2021-12" db="EMBL/GenBank/DDBJ databases">
        <authorList>
            <person name="Zaccaron A."/>
            <person name="Stergiopoulos I."/>
        </authorList>
    </citation>
    <scope>NUCLEOTIDE SEQUENCE</scope>
    <source>
        <strain evidence="2">Race5_Kim</strain>
    </source>
</reference>
<organism evidence="2 3">
    <name type="scientific">Passalora fulva</name>
    <name type="common">Tomato leaf mold</name>
    <name type="synonym">Cladosporium fulvum</name>
    <dbReference type="NCBI Taxonomy" id="5499"/>
    <lineage>
        <taxon>Eukaryota</taxon>
        <taxon>Fungi</taxon>
        <taxon>Dikarya</taxon>
        <taxon>Ascomycota</taxon>
        <taxon>Pezizomycotina</taxon>
        <taxon>Dothideomycetes</taxon>
        <taxon>Dothideomycetidae</taxon>
        <taxon>Mycosphaerellales</taxon>
        <taxon>Mycosphaerellaceae</taxon>
        <taxon>Fulvia</taxon>
    </lineage>
</organism>
<dbReference type="Proteomes" id="UP000756132">
    <property type="component" value="Chromosome 6"/>
</dbReference>
<keyword evidence="3" id="KW-1185">Reference proteome</keyword>
<name>A0A9Q8PAG4_PASFU</name>
<evidence type="ECO:0000259" key="1">
    <source>
        <dbReference type="Pfam" id="PF06985"/>
    </source>
</evidence>
<evidence type="ECO:0000313" key="3">
    <source>
        <dbReference type="Proteomes" id="UP000756132"/>
    </source>
</evidence>
<protein>
    <recommendedName>
        <fullName evidence="1">Heterokaryon incompatibility domain-containing protein</fullName>
    </recommendedName>
</protein>
<dbReference type="EMBL" id="CP090168">
    <property type="protein sequence ID" value="UJO18842.1"/>
    <property type="molecule type" value="Genomic_DNA"/>
</dbReference>
<dbReference type="PANTHER" id="PTHR33112">
    <property type="entry name" value="DOMAIN PROTEIN, PUTATIVE-RELATED"/>
    <property type="match status" value="1"/>
</dbReference>
<proteinExistence type="predicted"/>
<gene>
    <name evidence="2" type="ORF">CLAFUR5_06982</name>
</gene>
<feature type="domain" description="Heterokaryon incompatibility" evidence="1">
    <location>
        <begin position="95"/>
        <end position="253"/>
    </location>
</feature>
<dbReference type="PANTHER" id="PTHR33112:SF16">
    <property type="entry name" value="HETEROKARYON INCOMPATIBILITY DOMAIN-CONTAINING PROTEIN"/>
    <property type="match status" value="1"/>
</dbReference>
<dbReference type="Pfam" id="PF06985">
    <property type="entry name" value="HET"/>
    <property type="match status" value="1"/>
</dbReference>